<evidence type="ECO:0000256" key="1">
    <source>
        <dbReference type="ARBA" id="ARBA00005915"/>
    </source>
</evidence>
<name>A0A839IK26_9GAMM</name>
<dbReference type="Gene3D" id="3.90.1640.30">
    <property type="match status" value="1"/>
</dbReference>
<evidence type="ECO:0000256" key="2">
    <source>
        <dbReference type="ARBA" id="ARBA00019841"/>
    </source>
</evidence>
<evidence type="ECO:0000259" key="9">
    <source>
        <dbReference type="Pfam" id="PF17768"/>
    </source>
</evidence>
<sequence length="591" mass="64955">MIPEIRARELNPAILEQAEALGVSPLLARVLAGRLKRSDQNLNAILSPTLRNLASPEQLKDARVAAERIARAIQQGQIIGVLTDYDVDGITSHAVMYRALTEICSHPAGKIQSLIGHRLNDGYGVSAGLVARILQQDVLPDLIITADCGSSDEARIALLKQSGIDVIVTDHHALPAEGVPVSAYAIVNPTQPGCDYPDSTIAGCMVAWLIMSAVRNTLVDQQCLPVDTPKLGGLLSYVALGTVADCVSLGDSAINRAVVKTGLELINRFDQPCWRAVRKLLKKEGEMFTSDVLGYQLGPRINARGRLDDPYAALHFILASQDYLAEQYLAVLDQDNEDRKQIEQTMTQQAQKLAAAQADRGLDGLAVYLDDGHPGVQGIVSSRVTQKTGRPSVVLCPAINPDHMTGSARSVDQVHIRNAIQWIDDRDPDVLVKFGGHRGAAGLTIYRHRYQDFTELFHLAVKEQLQNDSLGPVILTDGELLPEQINEKAWSELQQLQPYGREFDPASFSAVFLVEQLRVIGADQTHLQLLLSSECQRFSFRAIWFKALAAGQTIDFSEGDYVTAVFQMNMNHFRGRSNLQLMFDWAQKITK</sequence>
<evidence type="ECO:0000313" key="11">
    <source>
        <dbReference type="Proteomes" id="UP000565262"/>
    </source>
</evidence>
<accession>A0A839IK26</accession>
<dbReference type="NCBIfam" id="TIGR00644">
    <property type="entry name" value="recJ"/>
    <property type="match status" value="1"/>
</dbReference>
<feature type="domain" description="DHHA1" evidence="8">
    <location>
        <begin position="365"/>
        <end position="462"/>
    </location>
</feature>
<feature type="domain" description="DDH" evidence="7">
    <location>
        <begin position="79"/>
        <end position="215"/>
    </location>
</feature>
<keyword evidence="5 10" id="KW-0269">Exonuclease</keyword>
<dbReference type="Proteomes" id="UP000565262">
    <property type="component" value="Unassembled WGS sequence"/>
</dbReference>
<dbReference type="Pfam" id="PF02272">
    <property type="entry name" value="DHHA1"/>
    <property type="match status" value="1"/>
</dbReference>
<dbReference type="GO" id="GO:0008409">
    <property type="term" value="F:5'-3' exonuclease activity"/>
    <property type="evidence" value="ECO:0007669"/>
    <property type="project" value="InterPro"/>
</dbReference>
<dbReference type="InterPro" id="IPR001667">
    <property type="entry name" value="DDH_dom"/>
</dbReference>
<comment type="caution">
    <text evidence="10">The sequence shown here is derived from an EMBL/GenBank/DDBJ whole genome shotgun (WGS) entry which is preliminary data.</text>
</comment>
<dbReference type="PANTHER" id="PTHR30255:SF2">
    <property type="entry name" value="SINGLE-STRANDED-DNA-SPECIFIC EXONUCLEASE RECJ"/>
    <property type="match status" value="1"/>
</dbReference>
<dbReference type="InterPro" id="IPR003156">
    <property type="entry name" value="DHHA1_dom"/>
</dbReference>
<evidence type="ECO:0000259" key="7">
    <source>
        <dbReference type="Pfam" id="PF01368"/>
    </source>
</evidence>
<dbReference type="InterPro" id="IPR004610">
    <property type="entry name" value="RecJ"/>
</dbReference>
<evidence type="ECO:0000256" key="5">
    <source>
        <dbReference type="ARBA" id="ARBA00022839"/>
    </source>
</evidence>
<dbReference type="GO" id="GO:0006310">
    <property type="term" value="P:DNA recombination"/>
    <property type="evidence" value="ECO:0007669"/>
    <property type="project" value="InterPro"/>
</dbReference>
<dbReference type="RefSeq" id="WP_182807055.1">
    <property type="nucleotide sequence ID" value="NZ_JACJFM010000001.1"/>
</dbReference>
<keyword evidence="11" id="KW-1185">Reference proteome</keyword>
<evidence type="ECO:0000256" key="4">
    <source>
        <dbReference type="ARBA" id="ARBA00022801"/>
    </source>
</evidence>
<evidence type="ECO:0000256" key="6">
    <source>
        <dbReference type="SAM" id="Coils"/>
    </source>
</evidence>
<comment type="similarity">
    <text evidence="1">Belongs to the RecJ family.</text>
</comment>
<feature type="coiled-coil region" evidence="6">
    <location>
        <begin position="332"/>
        <end position="359"/>
    </location>
</feature>
<dbReference type="Pfam" id="PF17768">
    <property type="entry name" value="RecJ_OB"/>
    <property type="match status" value="1"/>
</dbReference>
<dbReference type="SUPFAM" id="SSF64182">
    <property type="entry name" value="DHH phosphoesterases"/>
    <property type="match status" value="1"/>
</dbReference>
<dbReference type="AlphaFoldDB" id="A0A839IK26"/>
<gene>
    <name evidence="10" type="primary">recJ</name>
    <name evidence="10" type="ORF">H4O21_01465</name>
</gene>
<keyword evidence="6" id="KW-0175">Coiled coil</keyword>
<dbReference type="Gene3D" id="3.10.310.30">
    <property type="match status" value="1"/>
</dbReference>
<dbReference type="GO" id="GO:0003676">
    <property type="term" value="F:nucleic acid binding"/>
    <property type="evidence" value="ECO:0007669"/>
    <property type="project" value="InterPro"/>
</dbReference>
<dbReference type="InterPro" id="IPR051673">
    <property type="entry name" value="SSDNA_exonuclease_RecJ"/>
</dbReference>
<proteinExistence type="inferred from homology"/>
<evidence type="ECO:0000256" key="3">
    <source>
        <dbReference type="ARBA" id="ARBA00022722"/>
    </source>
</evidence>
<dbReference type="Pfam" id="PF01368">
    <property type="entry name" value="DHH"/>
    <property type="match status" value="1"/>
</dbReference>
<evidence type="ECO:0000259" key="8">
    <source>
        <dbReference type="Pfam" id="PF02272"/>
    </source>
</evidence>
<feature type="domain" description="RecJ OB" evidence="9">
    <location>
        <begin position="476"/>
        <end position="583"/>
    </location>
</feature>
<protein>
    <recommendedName>
        <fullName evidence="2">Single-stranded-DNA-specific exonuclease RecJ</fullName>
    </recommendedName>
</protein>
<dbReference type="InterPro" id="IPR038763">
    <property type="entry name" value="DHH_sf"/>
</dbReference>
<dbReference type="EMBL" id="JACJFM010000001">
    <property type="protein sequence ID" value="MBB1485288.1"/>
    <property type="molecule type" value="Genomic_DNA"/>
</dbReference>
<dbReference type="InterPro" id="IPR041122">
    <property type="entry name" value="RecJ_OB"/>
</dbReference>
<evidence type="ECO:0000313" key="10">
    <source>
        <dbReference type="EMBL" id="MBB1485288.1"/>
    </source>
</evidence>
<dbReference type="GO" id="GO:0006281">
    <property type="term" value="P:DNA repair"/>
    <property type="evidence" value="ECO:0007669"/>
    <property type="project" value="InterPro"/>
</dbReference>
<keyword evidence="3" id="KW-0540">Nuclease</keyword>
<dbReference type="PANTHER" id="PTHR30255">
    <property type="entry name" value="SINGLE-STRANDED-DNA-SPECIFIC EXONUCLEASE RECJ"/>
    <property type="match status" value="1"/>
</dbReference>
<organism evidence="10 11">
    <name type="scientific">Oceanospirillum sediminis</name>
    <dbReference type="NCBI Taxonomy" id="2760088"/>
    <lineage>
        <taxon>Bacteria</taxon>
        <taxon>Pseudomonadati</taxon>
        <taxon>Pseudomonadota</taxon>
        <taxon>Gammaproteobacteria</taxon>
        <taxon>Oceanospirillales</taxon>
        <taxon>Oceanospirillaceae</taxon>
        <taxon>Oceanospirillum</taxon>
    </lineage>
</organism>
<keyword evidence="4" id="KW-0378">Hydrolase</keyword>
<reference evidence="10 11" key="1">
    <citation type="submission" date="2020-08" db="EMBL/GenBank/DDBJ databases">
        <title>Oceanospirillum sp. nov. isolated from marine sediment.</title>
        <authorList>
            <person name="Ji X."/>
        </authorList>
    </citation>
    <scope>NUCLEOTIDE SEQUENCE [LARGE SCALE GENOMIC DNA]</scope>
    <source>
        <strain evidence="10 11">D5</strain>
    </source>
</reference>